<evidence type="ECO:0000256" key="2">
    <source>
        <dbReference type="ARBA" id="ARBA00022723"/>
    </source>
</evidence>
<feature type="compositionally biased region" description="Pro residues" evidence="9">
    <location>
        <begin position="519"/>
        <end position="533"/>
    </location>
</feature>
<dbReference type="Gene3D" id="2.120.10.30">
    <property type="entry name" value="TolB, C-terminal domain"/>
    <property type="match status" value="1"/>
</dbReference>
<dbReference type="SMART" id="SM00336">
    <property type="entry name" value="BBOX"/>
    <property type="match status" value="2"/>
</dbReference>
<dbReference type="InterPro" id="IPR003959">
    <property type="entry name" value="ATPase_AAA_core"/>
</dbReference>
<keyword evidence="5" id="KW-0833">Ubl conjugation pathway</keyword>
<dbReference type="Gene3D" id="3.30.160.60">
    <property type="entry name" value="Classic Zinc Finger"/>
    <property type="match status" value="1"/>
</dbReference>
<proteinExistence type="predicted"/>
<evidence type="ECO:0000313" key="12">
    <source>
        <dbReference type="Proteomes" id="UP001303046"/>
    </source>
</evidence>
<dbReference type="InterPro" id="IPR000315">
    <property type="entry name" value="Znf_B-box"/>
</dbReference>
<sequence length="1355" mass="149576">MGDQNGRLDSPLSSQEAEKSASPPSLDRSRESEAFRSNSSSPLLNTEPLPLDDQSHCPYCHKDFRKPRVLDCLHSMCEDCIIAQLDGRRDAQKASDQANRNPTDCELETPKLKERPTPPGVIRCPICAQESHVGNDVRYVHTMLLDYVRLAENEEAVGERRCRACKSEQPAIAVCKQCQSDLCSNCLTAHGVMRMFEGHEVMTYAEMEQRGQRGEVRPVQCPTHSLPYKMLCATCETLCCKVCLEMEHLNHKVVEVNARVVYTIQSEIEKLADKVEKKWRDSMAEWSAIPDRSASLHEQYEAAKVHVEMAFDDLLKALEEAKTNKLAQLEETRQKQEVAIEDLYRKMNLNEARVSDALRFARNLLSKSNGMELLASRRKVVQQLNNLAHTMPALGIQVELEYQPLSKKQLDTHMNAICGNVIGRMVSANVKETITVQQPTAQQSQQPAGDFAQNRSNSTVLPGVAADWGRPLTNGHGSSSDLGAIGVERKKTSTSSTWGALPPSRIPGPGGDAFGWPPSSHPPDLPSPSPPIPLKDVAPPSFTVGGPGVIGQPASTNATVTSAGGNPLLTGASGTASMIYNNYQWPPSSNPAQAAADLRLFPPMSHPSSVVGANQLKLAQAQAQAAQLQALLLQNNGLGNPNLLMQARLRSLAPGVDPLLALGGLSLGPGEGGALLGGAAQRTSPQELLNPTRVPELKIHSVFGTSQQGSSMRELHCPSGFCLSESDDILIADTNNHRIVVCGPPHPWKIGRPGTDDGQLCFPRKVIALKGDVTRYAVLDKGVDGKTRAQLFDQRGEFIKRINMVPLVPRGGIEVSAASCTSSGHLLLVDTSGVVYCIDVDVPRVVFWFDAATHLGEASDVAIYEKNVYITDFKHHCVQVFNTDGQFIRKLGEPSQTPYPIGIDVSKNGDVLVADTHGNHLHVVVFTADGTLQQSFTHNEFRLSRCVGLRVAGSGHVVTLCKHNHTLFVFKPLYILVMKTNLHEEAQNVLNDMKWFIVDVEEEKRLLEGVVSRFAASGEGTACVVVGEPGSGRTTTVKNAVQQFQLDAELRIISVAQLGSDKNALELLTAGKDMKRCVLVVEDADELASRQRQSLLYLLLDTTRKNCDHQWMVFLMVQQQNFITSLEKRVRSRLSAARILFHPATTIEDYMTAFWRFLGKEKDERSEEWKKFVIDLSSDPTVISELNYMFSANGSYFLLKQLTSAFLCLYLTNKGDLAAPELFAEAVEMIMPSRHESEYKVKSLSMWSLCVLLCVYRRLRSCPQSATVGYRKILQDFRRVGNTVDSRVRIPSDLSVYKELDRLVELGLLEANTKTTNMVFRRCSLNINIQSLGTILRDIKLPAAIEYWFETQAVE</sequence>
<dbReference type="PROSITE" id="PS50119">
    <property type="entry name" value="ZF_BBOX"/>
    <property type="match status" value="2"/>
</dbReference>
<dbReference type="CDD" id="cd14959">
    <property type="entry name" value="NHL_brat_like"/>
    <property type="match status" value="1"/>
</dbReference>
<dbReference type="InterPro" id="IPR001841">
    <property type="entry name" value="Znf_RING"/>
</dbReference>
<feature type="compositionally biased region" description="Low complexity" evidence="9">
    <location>
        <begin position="437"/>
        <end position="448"/>
    </location>
</feature>
<dbReference type="SUPFAM" id="SSF57845">
    <property type="entry name" value="B-box zinc-binding domain"/>
    <property type="match status" value="1"/>
</dbReference>
<evidence type="ECO:0000313" key="11">
    <source>
        <dbReference type="EMBL" id="KAK6740554.1"/>
    </source>
</evidence>
<feature type="region of interest" description="Disordered" evidence="9">
    <location>
        <begin position="437"/>
        <end position="456"/>
    </location>
</feature>
<keyword evidence="3" id="KW-0677">Repeat</keyword>
<dbReference type="InterPro" id="IPR027370">
    <property type="entry name" value="Znf-RING_euk"/>
</dbReference>
<feature type="domain" description="B box-type" evidence="10">
    <location>
        <begin position="157"/>
        <end position="204"/>
    </location>
</feature>
<dbReference type="InterPro" id="IPR047153">
    <property type="entry name" value="TRIM45/56/19-like"/>
</dbReference>
<evidence type="ECO:0000259" key="10">
    <source>
        <dbReference type="PROSITE" id="PS50119"/>
    </source>
</evidence>
<gene>
    <name evidence="11" type="primary">Necator_chrIII.g9562</name>
    <name evidence="11" type="ORF">RB195_008797</name>
</gene>
<dbReference type="InterPro" id="IPR027417">
    <property type="entry name" value="P-loop_NTPase"/>
</dbReference>
<organism evidence="11 12">
    <name type="scientific">Necator americanus</name>
    <name type="common">Human hookworm</name>
    <dbReference type="NCBI Taxonomy" id="51031"/>
    <lineage>
        <taxon>Eukaryota</taxon>
        <taxon>Metazoa</taxon>
        <taxon>Ecdysozoa</taxon>
        <taxon>Nematoda</taxon>
        <taxon>Chromadorea</taxon>
        <taxon>Rhabditida</taxon>
        <taxon>Rhabditina</taxon>
        <taxon>Rhabditomorpha</taxon>
        <taxon>Strongyloidea</taxon>
        <taxon>Ancylostomatidae</taxon>
        <taxon>Bunostominae</taxon>
        <taxon>Necator</taxon>
    </lineage>
</organism>
<dbReference type="PROSITE" id="PS00518">
    <property type="entry name" value="ZF_RING_1"/>
    <property type="match status" value="1"/>
</dbReference>
<dbReference type="InterPro" id="IPR001258">
    <property type="entry name" value="NHL_repeat"/>
</dbReference>
<dbReference type="Pfam" id="PF00004">
    <property type="entry name" value="AAA"/>
    <property type="match status" value="1"/>
</dbReference>
<dbReference type="Pfam" id="PF01436">
    <property type="entry name" value="NHL"/>
    <property type="match status" value="2"/>
</dbReference>
<reference evidence="11 12" key="1">
    <citation type="submission" date="2023-08" db="EMBL/GenBank/DDBJ databases">
        <title>A Necator americanus chromosomal reference genome.</title>
        <authorList>
            <person name="Ilik V."/>
            <person name="Petrzelkova K.J."/>
            <person name="Pardy F."/>
            <person name="Fuh T."/>
            <person name="Niatou-Singa F.S."/>
            <person name="Gouil Q."/>
            <person name="Baker L."/>
            <person name="Ritchie M.E."/>
            <person name="Jex A.R."/>
            <person name="Gazzola D."/>
            <person name="Li H."/>
            <person name="Toshio Fujiwara R."/>
            <person name="Zhan B."/>
            <person name="Aroian R.V."/>
            <person name="Pafco B."/>
            <person name="Schwarz E.M."/>
        </authorList>
    </citation>
    <scope>NUCLEOTIDE SEQUENCE [LARGE SCALE GENOMIC DNA]</scope>
    <source>
        <strain evidence="11 12">Aroian</strain>
        <tissue evidence="11">Whole animal</tissue>
    </source>
</reference>
<evidence type="ECO:0000256" key="3">
    <source>
        <dbReference type="ARBA" id="ARBA00022737"/>
    </source>
</evidence>
<dbReference type="Proteomes" id="UP001303046">
    <property type="component" value="Unassembled WGS sequence"/>
</dbReference>
<feature type="region of interest" description="Disordered" evidence="9">
    <location>
        <begin position="462"/>
        <end position="562"/>
    </location>
</feature>
<comment type="caution">
    <text evidence="11">The sequence shown here is derived from an EMBL/GenBank/DDBJ whole genome shotgun (WGS) entry which is preliminary data.</text>
</comment>
<dbReference type="SUPFAM" id="SSF101898">
    <property type="entry name" value="NHL repeat"/>
    <property type="match status" value="1"/>
</dbReference>
<keyword evidence="2" id="KW-0479">Metal-binding</keyword>
<dbReference type="InterPro" id="IPR017907">
    <property type="entry name" value="Znf_RING_CS"/>
</dbReference>
<dbReference type="InterPro" id="IPR011042">
    <property type="entry name" value="6-blade_b-propeller_TolB-like"/>
</dbReference>
<protein>
    <recommendedName>
        <fullName evidence="10">B box-type domain-containing protein</fullName>
    </recommendedName>
</protein>
<evidence type="ECO:0000256" key="1">
    <source>
        <dbReference type="ARBA" id="ARBA00022553"/>
    </source>
</evidence>
<keyword evidence="12" id="KW-1185">Reference proteome</keyword>
<dbReference type="PANTHER" id="PTHR25462">
    <property type="entry name" value="BONUS, ISOFORM C-RELATED"/>
    <property type="match status" value="1"/>
</dbReference>
<evidence type="ECO:0000256" key="8">
    <source>
        <dbReference type="SAM" id="Coils"/>
    </source>
</evidence>
<dbReference type="Gene3D" id="3.30.40.10">
    <property type="entry name" value="Zinc/RING finger domain, C3HC4 (zinc finger)"/>
    <property type="match status" value="1"/>
</dbReference>
<dbReference type="InterPro" id="IPR013083">
    <property type="entry name" value="Znf_RING/FYVE/PHD"/>
</dbReference>
<feature type="domain" description="B box-type" evidence="10">
    <location>
        <begin position="216"/>
        <end position="256"/>
    </location>
</feature>
<feature type="compositionally biased region" description="Polar residues" evidence="9">
    <location>
        <begin position="553"/>
        <end position="562"/>
    </location>
</feature>
<name>A0ABR1CQC2_NECAM</name>
<dbReference type="SMART" id="SM00184">
    <property type="entry name" value="RING"/>
    <property type="match status" value="2"/>
</dbReference>
<evidence type="ECO:0000256" key="4">
    <source>
        <dbReference type="ARBA" id="ARBA00022771"/>
    </source>
</evidence>
<dbReference type="SUPFAM" id="SSF57850">
    <property type="entry name" value="RING/U-box"/>
    <property type="match status" value="1"/>
</dbReference>
<feature type="coiled-coil region" evidence="8">
    <location>
        <begin position="315"/>
        <end position="346"/>
    </location>
</feature>
<evidence type="ECO:0000256" key="9">
    <source>
        <dbReference type="SAM" id="MobiDB-lite"/>
    </source>
</evidence>
<dbReference type="SMART" id="SM00502">
    <property type="entry name" value="BBC"/>
    <property type="match status" value="1"/>
</dbReference>
<evidence type="ECO:0000256" key="5">
    <source>
        <dbReference type="ARBA" id="ARBA00022786"/>
    </source>
</evidence>
<accession>A0ABR1CQC2</accession>
<dbReference type="EMBL" id="JAVFWL010000003">
    <property type="protein sequence ID" value="KAK6740554.1"/>
    <property type="molecule type" value="Genomic_DNA"/>
</dbReference>
<feature type="compositionally biased region" description="Polar residues" evidence="9">
    <location>
        <begin position="35"/>
        <end position="44"/>
    </location>
</feature>
<keyword evidence="1" id="KW-0597">Phosphoprotein</keyword>
<evidence type="ECO:0000256" key="7">
    <source>
        <dbReference type="PROSITE-ProRule" id="PRU00024"/>
    </source>
</evidence>
<keyword evidence="4 7" id="KW-0863">Zinc-finger</keyword>
<dbReference type="Gene3D" id="3.40.50.300">
    <property type="entry name" value="P-loop containing nucleotide triphosphate hydrolases"/>
    <property type="match status" value="1"/>
</dbReference>
<keyword evidence="6" id="KW-0862">Zinc</keyword>
<feature type="region of interest" description="Disordered" evidence="9">
    <location>
        <begin position="1"/>
        <end position="48"/>
    </location>
</feature>
<dbReference type="CDD" id="cd16564">
    <property type="entry name" value="RING-HC_RNF222"/>
    <property type="match status" value="1"/>
</dbReference>
<feature type="region of interest" description="Disordered" evidence="9">
    <location>
        <begin position="91"/>
        <end position="112"/>
    </location>
</feature>
<dbReference type="Pfam" id="PF00643">
    <property type="entry name" value="zf-B_box"/>
    <property type="match status" value="2"/>
</dbReference>
<evidence type="ECO:0000256" key="6">
    <source>
        <dbReference type="ARBA" id="ARBA00022833"/>
    </source>
</evidence>
<keyword evidence="8" id="KW-0175">Coiled coil</keyword>
<dbReference type="SUPFAM" id="SSF52540">
    <property type="entry name" value="P-loop containing nucleoside triphosphate hydrolases"/>
    <property type="match status" value="1"/>
</dbReference>
<dbReference type="Pfam" id="PF13445">
    <property type="entry name" value="zf-RING_UBOX"/>
    <property type="match status" value="1"/>
</dbReference>
<dbReference type="InterPro" id="IPR003649">
    <property type="entry name" value="Bbox_C"/>
</dbReference>
<dbReference type="PANTHER" id="PTHR25462:SF296">
    <property type="entry name" value="MEIOTIC P26, ISOFORM F"/>
    <property type="match status" value="1"/>
</dbReference>